<dbReference type="EMBL" id="JAQOUE010000001">
    <property type="protein sequence ID" value="MDT7040929.1"/>
    <property type="molecule type" value="Genomic_DNA"/>
</dbReference>
<evidence type="ECO:0000256" key="1">
    <source>
        <dbReference type="SAM" id="MobiDB-lite"/>
    </source>
</evidence>
<dbReference type="InterPro" id="IPR000352">
    <property type="entry name" value="Pep_chain_release_fac_I"/>
</dbReference>
<dbReference type="Pfam" id="PF00472">
    <property type="entry name" value="RF-1"/>
    <property type="match status" value="1"/>
</dbReference>
<evidence type="ECO:0000313" key="3">
    <source>
        <dbReference type="EMBL" id="MDT7040929.1"/>
    </source>
</evidence>
<dbReference type="PANTHER" id="PTHR47814">
    <property type="entry name" value="PEPTIDYL-TRNA HYDROLASE ARFB"/>
    <property type="match status" value="1"/>
</dbReference>
<dbReference type="EC" id="3.1.1.29" evidence="3"/>
<protein>
    <submittedName>
        <fullName evidence="3">Alternative ribosome rescue aminoacyl-tRNA hydrolase ArfB</fullName>
        <ecNumber evidence="3">3.1.1.29</ecNumber>
    </submittedName>
</protein>
<gene>
    <name evidence="3" type="primary">arfB</name>
    <name evidence="3" type="ORF">PPG34_01120</name>
</gene>
<dbReference type="Proteomes" id="UP001250932">
    <property type="component" value="Unassembled WGS sequence"/>
</dbReference>
<feature type="compositionally biased region" description="Basic and acidic residues" evidence="1">
    <location>
        <begin position="114"/>
        <end position="141"/>
    </location>
</feature>
<proteinExistence type="predicted"/>
<sequence length="141" mass="15993">MIVVTKQVAIPTHEVHITASRSGGPGGQNVNKVNSRVTLHFHVWSSKYLTDSQKSKITTRLKSRMTKDGTFYLHSQGTRSQAANRADLIEKFSALLGEALKPKKSRKKTYIPRGVKERRLVEKKQRSGLKKERGIPRRLED</sequence>
<keyword evidence="4" id="KW-1185">Reference proteome</keyword>
<evidence type="ECO:0000259" key="2">
    <source>
        <dbReference type="Pfam" id="PF00472"/>
    </source>
</evidence>
<accession>A0ABU3K3J4</accession>
<reference evidence="3 4" key="1">
    <citation type="journal article" date="2023" name="ISME J.">
        <title>Cultivation and genomic characterization of novel and ubiquitous marine nitrite-oxidizing bacteria from the Nitrospirales.</title>
        <authorList>
            <person name="Mueller A.J."/>
            <person name="Daebeler A."/>
            <person name="Herbold C.W."/>
            <person name="Kirkegaard R.H."/>
            <person name="Daims H."/>
        </authorList>
    </citation>
    <scope>NUCLEOTIDE SEQUENCE [LARGE SCALE GENOMIC DNA]</scope>
    <source>
        <strain evidence="3 4">EB</strain>
    </source>
</reference>
<keyword evidence="3" id="KW-0378">Hydrolase</keyword>
<feature type="domain" description="Prokaryotic-type class I peptide chain release factors" evidence="2">
    <location>
        <begin position="7"/>
        <end position="133"/>
    </location>
</feature>
<dbReference type="PANTHER" id="PTHR47814:SF1">
    <property type="entry name" value="PEPTIDYL-TRNA HYDROLASE ARFB"/>
    <property type="match status" value="1"/>
</dbReference>
<dbReference type="GO" id="GO:0004045">
    <property type="term" value="F:peptidyl-tRNA hydrolase activity"/>
    <property type="evidence" value="ECO:0007669"/>
    <property type="project" value="UniProtKB-EC"/>
</dbReference>
<dbReference type="NCBIfam" id="NF006718">
    <property type="entry name" value="PRK09256.1"/>
    <property type="match status" value="1"/>
</dbReference>
<dbReference type="Gene3D" id="3.30.160.20">
    <property type="match status" value="1"/>
</dbReference>
<feature type="region of interest" description="Disordered" evidence="1">
    <location>
        <begin position="103"/>
        <end position="141"/>
    </location>
</feature>
<name>A0ABU3K3J4_9BACT</name>
<comment type="caution">
    <text evidence="3">The sequence shown here is derived from an EMBL/GenBank/DDBJ whole genome shotgun (WGS) entry which is preliminary data.</text>
</comment>
<organism evidence="3 4">
    <name type="scientific">Candidatus Nitronereus thalassa</name>
    <dbReference type="NCBI Taxonomy" id="3020898"/>
    <lineage>
        <taxon>Bacteria</taxon>
        <taxon>Pseudomonadati</taxon>
        <taxon>Nitrospirota</taxon>
        <taxon>Nitrospiria</taxon>
        <taxon>Nitrospirales</taxon>
        <taxon>Nitrospiraceae</taxon>
        <taxon>Candidatus Nitronereus</taxon>
    </lineage>
</organism>
<dbReference type="SUPFAM" id="SSF110916">
    <property type="entry name" value="Peptidyl-tRNA hydrolase domain-like"/>
    <property type="match status" value="1"/>
</dbReference>
<evidence type="ECO:0000313" key="4">
    <source>
        <dbReference type="Proteomes" id="UP001250932"/>
    </source>
</evidence>
<dbReference type="RefSeq" id="WP_313831288.1">
    <property type="nucleotide sequence ID" value="NZ_JAQOUE010000001.1"/>
</dbReference>